<reference evidence="3" key="1">
    <citation type="journal article" date="2018" name="Nat. Microbiol.">
        <title>Leveraging single-cell genomics to expand the fungal tree of life.</title>
        <authorList>
            <person name="Ahrendt S.R."/>
            <person name="Quandt C.A."/>
            <person name="Ciobanu D."/>
            <person name="Clum A."/>
            <person name="Salamov A."/>
            <person name="Andreopoulos B."/>
            <person name="Cheng J.F."/>
            <person name="Woyke T."/>
            <person name="Pelin A."/>
            <person name="Henrissat B."/>
            <person name="Reynolds N.K."/>
            <person name="Benny G.L."/>
            <person name="Smith M.E."/>
            <person name="James T.Y."/>
            <person name="Grigoriev I.V."/>
        </authorList>
    </citation>
    <scope>NUCLEOTIDE SEQUENCE [LARGE SCALE GENOMIC DNA]</scope>
</reference>
<feature type="compositionally biased region" description="Basic and acidic residues" evidence="1">
    <location>
        <begin position="92"/>
        <end position="102"/>
    </location>
</feature>
<evidence type="ECO:0000313" key="2">
    <source>
        <dbReference type="EMBL" id="RKO90231.1"/>
    </source>
</evidence>
<evidence type="ECO:0000256" key="1">
    <source>
        <dbReference type="SAM" id="MobiDB-lite"/>
    </source>
</evidence>
<dbReference type="AlphaFoldDB" id="A0A4P9WC53"/>
<feature type="compositionally biased region" description="Basic and acidic residues" evidence="1">
    <location>
        <begin position="331"/>
        <end position="345"/>
    </location>
</feature>
<organism evidence="2 3">
    <name type="scientific">Blyttiomyces helicus</name>
    <dbReference type="NCBI Taxonomy" id="388810"/>
    <lineage>
        <taxon>Eukaryota</taxon>
        <taxon>Fungi</taxon>
        <taxon>Fungi incertae sedis</taxon>
        <taxon>Chytridiomycota</taxon>
        <taxon>Chytridiomycota incertae sedis</taxon>
        <taxon>Chytridiomycetes</taxon>
        <taxon>Chytridiomycetes incertae sedis</taxon>
        <taxon>Blyttiomyces</taxon>
    </lineage>
</organism>
<feature type="region of interest" description="Disordered" evidence="1">
    <location>
        <begin position="383"/>
        <end position="404"/>
    </location>
</feature>
<proteinExistence type="predicted"/>
<gene>
    <name evidence="2" type="ORF">BDK51DRAFT_44609</name>
</gene>
<accession>A0A4P9WC53</accession>
<name>A0A4P9WC53_9FUNG</name>
<evidence type="ECO:0000313" key="3">
    <source>
        <dbReference type="Proteomes" id="UP000269721"/>
    </source>
</evidence>
<protein>
    <submittedName>
        <fullName evidence="2">Uncharacterized protein</fullName>
    </submittedName>
</protein>
<keyword evidence="3" id="KW-1185">Reference proteome</keyword>
<feature type="region of interest" description="Disordered" evidence="1">
    <location>
        <begin position="330"/>
        <end position="353"/>
    </location>
</feature>
<sequence length="433" mass="47811">MLREENQYLRRPPNATNIEMRDNSIGGMERGTVATDSAMRKLVTMQFAMTPVTVPVRETRRETGVAGEKLRDAVCPARQAKRRFSRLSGDLDEGREGKRARDGPLYQTDSFDIPVVGGAAGTGRSSEAEEHYARDSVPSATVPASMVEMETADGHNPWTSGRDLFFQGEGRIVTLVGFYARIEMGGNQVRGATASGKKNERGDRASVDTKWTSDGYRQVEADGVWEPWIMGQRLANVILKACGPEASWRRGAGSLSSGRWPTCNRLSYLFLAGTLLAAVVEETLGELTKKERAAESQLFAVAPACPWEPPPTVRKVPAGQVAPFGSYMHNLDSKWRKPPSEKEGRGAPAGSTTHCQTLRLFEKEVIFAFTRQRLQPRILEEAEALQDPGADHESDDEREESDWEISVEGFWVHVGRSLGESKRDVDGRARGGW</sequence>
<feature type="compositionally biased region" description="Acidic residues" evidence="1">
    <location>
        <begin position="393"/>
        <end position="404"/>
    </location>
</feature>
<feature type="region of interest" description="Disordered" evidence="1">
    <location>
        <begin position="87"/>
        <end position="140"/>
    </location>
</feature>
<dbReference type="EMBL" id="KZ995657">
    <property type="protein sequence ID" value="RKO90231.1"/>
    <property type="molecule type" value="Genomic_DNA"/>
</dbReference>
<dbReference type="Proteomes" id="UP000269721">
    <property type="component" value="Unassembled WGS sequence"/>
</dbReference>